<dbReference type="PROSITE" id="PS00610">
    <property type="entry name" value="NA_NEUROTRAN_SYMP_1"/>
    <property type="match status" value="1"/>
</dbReference>
<evidence type="ECO:0000256" key="1">
    <source>
        <dbReference type="ARBA" id="ARBA00004141"/>
    </source>
</evidence>
<dbReference type="InParanoid" id="A0A2G4YRI3"/>
<dbReference type="InterPro" id="IPR000175">
    <property type="entry name" value="Na/ntran_symport"/>
</dbReference>
<feature type="transmembrane region" description="Helical" evidence="7">
    <location>
        <begin position="257"/>
        <end position="285"/>
    </location>
</feature>
<dbReference type="Pfam" id="PF00209">
    <property type="entry name" value="SNF"/>
    <property type="match status" value="2"/>
</dbReference>
<feature type="transmembrane region" description="Helical" evidence="7">
    <location>
        <begin position="152"/>
        <end position="171"/>
    </location>
</feature>
<dbReference type="InterPro" id="IPR047218">
    <property type="entry name" value="YocR/YhdH-like"/>
</dbReference>
<sequence>MNKMQAAKHEHWSSGFTFLLAAVGSAVGLGNIWRFPYVVAENGGGAFVLIYLAIVVVFGIPLLMSELMIGRKSQKPPLDAMRSFKVSKAQRLWDAVGWSYLLVPMGILTFYSVVAGWTLDYAIGMGIGTFNDLKEGESAQIFADLQASPAKLIFWMTLSVGITVGIVARGLKSGLEQTVKILMPALFAILVILVLYASITGDFVRSFSFMFTPDFSKITPELVLMAAGQAFFSLSLGSGAIMVYGSYLTKDISIPKMAVGVAFADTFVALLAGFAIFPIVFAFGVDHAAGPGLVFVTLPIVFNDMGGIGQVFGLLFFLLLAFAAVTSTISLLEPMVAQLSESGKIKRPRAAIYAGAAFWFVGIFVALSNNILAEVYPLGFIPLFAGMNIEGLINFLAANVFMVLNGMLVAIFVGWAVKRSVTLEEMGLGDSVIFKIWFALVRFVVPVGVSLIFLDVAFGIFQ</sequence>
<comment type="similarity">
    <text evidence="6">Belongs to the sodium:neurotransmitter symporter (SNF) (TC 2.A.22) family.</text>
</comment>
<evidence type="ECO:0000256" key="7">
    <source>
        <dbReference type="SAM" id="Phobius"/>
    </source>
</evidence>
<dbReference type="PANTHER" id="PTHR42948:SF1">
    <property type="entry name" value="TRANSPORTER"/>
    <property type="match status" value="1"/>
</dbReference>
<keyword evidence="4 7" id="KW-1133">Transmembrane helix</keyword>
<dbReference type="PRINTS" id="PR00176">
    <property type="entry name" value="NANEUSMPORT"/>
</dbReference>
<comment type="subcellular location">
    <subcellularLocation>
        <location evidence="1">Membrane</location>
        <topology evidence="1">Multi-pass membrane protein</topology>
    </subcellularLocation>
</comment>
<gene>
    <name evidence="8" type="ORF">CRD36_12745</name>
</gene>
<dbReference type="CDD" id="cd10336">
    <property type="entry name" value="SLC6sbd_Tyt1-Like"/>
    <property type="match status" value="1"/>
</dbReference>
<dbReference type="PANTHER" id="PTHR42948">
    <property type="entry name" value="TRANSPORTER"/>
    <property type="match status" value="1"/>
</dbReference>
<protein>
    <recommendedName>
        <fullName evidence="6">Transporter</fullName>
    </recommendedName>
</protein>
<dbReference type="PROSITE" id="PS50267">
    <property type="entry name" value="NA_NEUROTRAN_SYMP_3"/>
    <property type="match status" value="1"/>
</dbReference>
<evidence type="ECO:0000256" key="3">
    <source>
        <dbReference type="ARBA" id="ARBA00022692"/>
    </source>
</evidence>
<dbReference type="SUPFAM" id="SSF161070">
    <property type="entry name" value="SNF-like"/>
    <property type="match status" value="1"/>
</dbReference>
<evidence type="ECO:0000256" key="6">
    <source>
        <dbReference type="RuleBase" id="RU003732"/>
    </source>
</evidence>
<keyword evidence="3 6" id="KW-0812">Transmembrane</keyword>
<dbReference type="InterPro" id="IPR037272">
    <property type="entry name" value="SNS_sf"/>
</dbReference>
<dbReference type="OrthoDB" id="9762833at2"/>
<keyword evidence="5 7" id="KW-0472">Membrane</keyword>
<dbReference type="AlphaFoldDB" id="A0A2G4YRI3"/>
<dbReference type="GO" id="GO:0016020">
    <property type="term" value="C:membrane"/>
    <property type="evidence" value="ECO:0007669"/>
    <property type="project" value="UniProtKB-SubCell"/>
</dbReference>
<reference evidence="8 9" key="1">
    <citation type="submission" date="2017-10" db="EMBL/GenBank/DDBJ databases">
        <title>Frigbacter circumglobatus gen. nov. sp. nov., isolated from sediment cultured in situ.</title>
        <authorList>
            <person name="Zhao Z."/>
        </authorList>
    </citation>
    <scope>NUCLEOTIDE SEQUENCE [LARGE SCALE GENOMIC DNA]</scope>
    <source>
        <strain evidence="8 9">ZYL</strain>
    </source>
</reference>
<feature type="transmembrane region" description="Helical" evidence="7">
    <location>
        <begin position="12"/>
        <end position="33"/>
    </location>
</feature>
<dbReference type="EMBL" id="PDEM01000025">
    <property type="protein sequence ID" value="PHZ84066.1"/>
    <property type="molecule type" value="Genomic_DNA"/>
</dbReference>
<evidence type="ECO:0000256" key="2">
    <source>
        <dbReference type="ARBA" id="ARBA00022448"/>
    </source>
</evidence>
<feature type="transmembrane region" description="Helical" evidence="7">
    <location>
        <begin position="183"/>
        <end position="204"/>
    </location>
</feature>
<feature type="transmembrane region" description="Helical" evidence="7">
    <location>
        <begin position="224"/>
        <end position="245"/>
    </location>
</feature>
<keyword evidence="9" id="KW-1185">Reference proteome</keyword>
<feature type="transmembrane region" description="Helical" evidence="7">
    <location>
        <begin position="392"/>
        <end position="415"/>
    </location>
</feature>
<evidence type="ECO:0000313" key="8">
    <source>
        <dbReference type="EMBL" id="PHZ84066.1"/>
    </source>
</evidence>
<keyword evidence="6" id="KW-0769">Symport</keyword>
<keyword evidence="2 6" id="KW-0813">Transport</keyword>
<feature type="transmembrane region" description="Helical" evidence="7">
    <location>
        <begin position="92"/>
        <end position="114"/>
    </location>
</feature>
<evidence type="ECO:0000256" key="5">
    <source>
        <dbReference type="ARBA" id="ARBA00023136"/>
    </source>
</evidence>
<accession>A0A2G4YRI3</accession>
<feature type="transmembrane region" description="Helical" evidence="7">
    <location>
        <begin position="45"/>
        <end position="64"/>
    </location>
</feature>
<feature type="transmembrane region" description="Helical" evidence="7">
    <location>
        <begin position="350"/>
        <end position="372"/>
    </location>
</feature>
<comment type="caution">
    <text evidence="8">The sequence shown here is derived from an EMBL/GenBank/DDBJ whole genome shotgun (WGS) entry which is preliminary data.</text>
</comment>
<dbReference type="NCBIfam" id="NF037979">
    <property type="entry name" value="Na_transp"/>
    <property type="match status" value="1"/>
</dbReference>
<proteinExistence type="inferred from homology"/>
<feature type="transmembrane region" description="Helical" evidence="7">
    <location>
        <begin position="305"/>
        <end position="329"/>
    </location>
</feature>
<dbReference type="GO" id="GO:0015293">
    <property type="term" value="F:symporter activity"/>
    <property type="evidence" value="ECO:0007669"/>
    <property type="project" value="UniProtKB-KW"/>
</dbReference>
<evidence type="ECO:0000313" key="9">
    <source>
        <dbReference type="Proteomes" id="UP000229730"/>
    </source>
</evidence>
<name>A0A2G4YRI3_9PROT</name>
<dbReference type="Proteomes" id="UP000229730">
    <property type="component" value="Unassembled WGS sequence"/>
</dbReference>
<organism evidence="8 9">
    <name type="scientific">Paremcibacter congregatus</name>
    <dbReference type="NCBI Taxonomy" id="2043170"/>
    <lineage>
        <taxon>Bacteria</taxon>
        <taxon>Pseudomonadati</taxon>
        <taxon>Pseudomonadota</taxon>
        <taxon>Alphaproteobacteria</taxon>
        <taxon>Emcibacterales</taxon>
        <taxon>Emcibacteraceae</taxon>
        <taxon>Paremcibacter</taxon>
    </lineage>
</organism>
<feature type="transmembrane region" description="Helical" evidence="7">
    <location>
        <begin position="436"/>
        <end position="461"/>
    </location>
</feature>
<evidence type="ECO:0000256" key="4">
    <source>
        <dbReference type="ARBA" id="ARBA00022989"/>
    </source>
</evidence>